<dbReference type="PANTHER" id="PTHR43667:SF2">
    <property type="entry name" value="FATTY ACID C-METHYL TRANSFERASE"/>
    <property type="match status" value="1"/>
</dbReference>
<dbReference type="InterPro" id="IPR041698">
    <property type="entry name" value="Methyltransf_25"/>
</dbReference>
<dbReference type="OrthoDB" id="9804312at2"/>
<dbReference type="Pfam" id="PF13649">
    <property type="entry name" value="Methyltransf_25"/>
    <property type="match status" value="1"/>
</dbReference>
<accession>A0A2S7N4Q0</accession>
<sequence>MKEIIRSTEDVLVMLDHLLMEERTFDWDQFYSDRRRDIPFFTDLPDENLVRYFREGMFQSGSKVLELGCGPGRNAFFFAEKGCEVDAADSSKEALRWAEERARERGVKINFLHENIVDLKVRVGGYDIVYDSGCFHHIAPHRRTAYLALIDKALRPGGYFSVVCFVPGGKLGGSEISDWDVYRLKSLQGGLGFTEGRLKMIFSRYQAIDMREMTGVRDQPVFSEKGLRTALFQK</sequence>
<dbReference type="RefSeq" id="WP_104848068.1">
    <property type="nucleotide sequence ID" value="NZ_PKOZ01000001.1"/>
</dbReference>
<dbReference type="GO" id="GO:0008168">
    <property type="term" value="F:methyltransferase activity"/>
    <property type="evidence" value="ECO:0007669"/>
    <property type="project" value="UniProtKB-KW"/>
</dbReference>
<reference evidence="2 3" key="1">
    <citation type="submission" date="2017-12" db="EMBL/GenBank/DDBJ databases">
        <title>Taxonomic description and draft genome of Pradoshia cofamensis Gen. nov., sp. nov., a thermotolerant bacillale isolated from anterior gut of earthworm Eisenia fetida.</title>
        <authorList>
            <person name="Saha T."/>
            <person name="Chakraborty R."/>
        </authorList>
    </citation>
    <scope>NUCLEOTIDE SEQUENCE [LARGE SCALE GENOMIC DNA]</scope>
    <source>
        <strain evidence="2 3">EAG3</strain>
    </source>
</reference>
<dbReference type="AlphaFoldDB" id="A0A2S7N4Q0"/>
<dbReference type="PANTHER" id="PTHR43667">
    <property type="entry name" value="CYCLOPROPANE-FATTY-ACYL-PHOSPHOLIPID SYNTHASE"/>
    <property type="match status" value="1"/>
</dbReference>
<evidence type="ECO:0000313" key="2">
    <source>
        <dbReference type="EMBL" id="PQD96973.1"/>
    </source>
</evidence>
<dbReference type="Gene3D" id="3.40.50.150">
    <property type="entry name" value="Vaccinia Virus protein VP39"/>
    <property type="match status" value="1"/>
</dbReference>
<feature type="domain" description="Methyltransferase" evidence="1">
    <location>
        <begin position="64"/>
        <end position="158"/>
    </location>
</feature>
<name>A0A2S7N4Q0_9BACI</name>
<dbReference type="CDD" id="cd02440">
    <property type="entry name" value="AdoMet_MTases"/>
    <property type="match status" value="1"/>
</dbReference>
<dbReference type="GO" id="GO:0032259">
    <property type="term" value="P:methylation"/>
    <property type="evidence" value="ECO:0007669"/>
    <property type="project" value="UniProtKB-KW"/>
</dbReference>
<dbReference type="InterPro" id="IPR050723">
    <property type="entry name" value="CFA/CMAS"/>
</dbReference>
<keyword evidence="2" id="KW-0489">Methyltransferase</keyword>
<gene>
    <name evidence="2" type="ORF">CYL18_03585</name>
</gene>
<organism evidence="2 3">
    <name type="scientific">Pradoshia eiseniae</name>
    <dbReference type="NCBI Taxonomy" id="2064768"/>
    <lineage>
        <taxon>Bacteria</taxon>
        <taxon>Bacillati</taxon>
        <taxon>Bacillota</taxon>
        <taxon>Bacilli</taxon>
        <taxon>Bacillales</taxon>
        <taxon>Bacillaceae</taxon>
        <taxon>Pradoshia</taxon>
    </lineage>
</organism>
<evidence type="ECO:0000259" key="1">
    <source>
        <dbReference type="Pfam" id="PF13649"/>
    </source>
</evidence>
<dbReference type="EMBL" id="PKOZ01000001">
    <property type="protein sequence ID" value="PQD96973.1"/>
    <property type="molecule type" value="Genomic_DNA"/>
</dbReference>
<dbReference type="Proteomes" id="UP000239663">
    <property type="component" value="Unassembled WGS sequence"/>
</dbReference>
<comment type="caution">
    <text evidence="2">The sequence shown here is derived from an EMBL/GenBank/DDBJ whole genome shotgun (WGS) entry which is preliminary data.</text>
</comment>
<evidence type="ECO:0000313" key="3">
    <source>
        <dbReference type="Proteomes" id="UP000239663"/>
    </source>
</evidence>
<dbReference type="InterPro" id="IPR029063">
    <property type="entry name" value="SAM-dependent_MTases_sf"/>
</dbReference>
<protein>
    <submittedName>
        <fullName evidence="2">SAM-dependent methyltransferase</fullName>
    </submittedName>
</protein>
<keyword evidence="2" id="KW-0808">Transferase</keyword>
<dbReference type="SUPFAM" id="SSF53335">
    <property type="entry name" value="S-adenosyl-L-methionine-dependent methyltransferases"/>
    <property type="match status" value="1"/>
</dbReference>
<proteinExistence type="predicted"/>
<keyword evidence="3" id="KW-1185">Reference proteome</keyword>